<protein>
    <submittedName>
        <fullName evidence="2">Uncharacterized protein</fullName>
    </submittedName>
</protein>
<sequence length="145" mass="15540">MEVTNNRDSISSGRMVPLTSEDLPLMLTTSVQGPTSAALSLFSLLNSNVPTNLIVQDVPLEERERAFPSENKPCSQAGTLLKRSCPGGRPHQKDIPLKKQKTVETYGSQTLQIATVTPSTAFGGGSSLALLEPVPPSSQNYRSND</sequence>
<accession>A0AAW2WDR5</accession>
<comment type="caution">
    <text evidence="2">The sequence shown here is derived from an EMBL/GenBank/DDBJ whole genome shotgun (WGS) entry which is preliminary data.</text>
</comment>
<evidence type="ECO:0000313" key="2">
    <source>
        <dbReference type="EMBL" id="KAL0439401.1"/>
    </source>
</evidence>
<feature type="region of interest" description="Disordered" evidence="1">
    <location>
        <begin position="124"/>
        <end position="145"/>
    </location>
</feature>
<reference evidence="2" key="1">
    <citation type="submission" date="2020-06" db="EMBL/GenBank/DDBJ databases">
        <authorList>
            <person name="Li T."/>
            <person name="Hu X."/>
            <person name="Zhang T."/>
            <person name="Song X."/>
            <person name="Zhang H."/>
            <person name="Dai N."/>
            <person name="Sheng W."/>
            <person name="Hou X."/>
            <person name="Wei L."/>
        </authorList>
    </citation>
    <scope>NUCLEOTIDE SEQUENCE</scope>
    <source>
        <strain evidence="2">KEN1</strain>
        <tissue evidence="2">Leaf</tissue>
    </source>
</reference>
<proteinExistence type="predicted"/>
<evidence type="ECO:0000256" key="1">
    <source>
        <dbReference type="SAM" id="MobiDB-lite"/>
    </source>
</evidence>
<dbReference type="AlphaFoldDB" id="A0AAW2WDR5"/>
<organism evidence="2">
    <name type="scientific">Sesamum latifolium</name>
    <dbReference type="NCBI Taxonomy" id="2727402"/>
    <lineage>
        <taxon>Eukaryota</taxon>
        <taxon>Viridiplantae</taxon>
        <taxon>Streptophyta</taxon>
        <taxon>Embryophyta</taxon>
        <taxon>Tracheophyta</taxon>
        <taxon>Spermatophyta</taxon>
        <taxon>Magnoliopsida</taxon>
        <taxon>eudicotyledons</taxon>
        <taxon>Gunneridae</taxon>
        <taxon>Pentapetalae</taxon>
        <taxon>asterids</taxon>
        <taxon>lamiids</taxon>
        <taxon>Lamiales</taxon>
        <taxon>Pedaliaceae</taxon>
        <taxon>Sesamum</taxon>
    </lineage>
</organism>
<name>A0AAW2WDR5_9LAMI</name>
<dbReference type="EMBL" id="JACGWN010000008">
    <property type="protein sequence ID" value="KAL0439401.1"/>
    <property type="molecule type" value="Genomic_DNA"/>
</dbReference>
<gene>
    <name evidence="2" type="ORF">Slati_2423100</name>
</gene>
<feature type="region of interest" description="Disordered" evidence="1">
    <location>
        <begin position="66"/>
        <end position="98"/>
    </location>
</feature>
<reference evidence="2" key="2">
    <citation type="journal article" date="2024" name="Plant">
        <title>Genomic evolution and insights into agronomic trait innovations of Sesamum species.</title>
        <authorList>
            <person name="Miao H."/>
            <person name="Wang L."/>
            <person name="Qu L."/>
            <person name="Liu H."/>
            <person name="Sun Y."/>
            <person name="Le M."/>
            <person name="Wang Q."/>
            <person name="Wei S."/>
            <person name="Zheng Y."/>
            <person name="Lin W."/>
            <person name="Duan Y."/>
            <person name="Cao H."/>
            <person name="Xiong S."/>
            <person name="Wang X."/>
            <person name="Wei L."/>
            <person name="Li C."/>
            <person name="Ma Q."/>
            <person name="Ju M."/>
            <person name="Zhao R."/>
            <person name="Li G."/>
            <person name="Mu C."/>
            <person name="Tian Q."/>
            <person name="Mei H."/>
            <person name="Zhang T."/>
            <person name="Gao T."/>
            <person name="Zhang H."/>
        </authorList>
    </citation>
    <scope>NUCLEOTIDE SEQUENCE</scope>
    <source>
        <strain evidence="2">KEN1</strain>
    </source>
</reference>